<sequence length="657" mass="73742">MIDEIVNDGEEDFIFNEYAIDDTLDPLSRLLNYHSSGFSLQREFLLREIVETVKFAGFDQSVKMIVPLLNGFVSDCEPLVRRMLVQQLPDMARYFLEQGGGAGYEYLLSRFLPIGFELLIDKNVEVGASAFASLKELAELVKPEHVQNHLLSVVVMLAHDERAEEYRVVAARLFNGLAAIFGKNCCINDVLPELELLANDSNFSVRKAVGANLGEISKVVEENTAENVVLPIFLNLCEDEIWGVRKVCITSAEGIALAITPEVRVAKLLPAYLLLLQDSSQWVRNGAHDFLGNFLHTLRPSDLSPALLKLYTDMAFQSENGDTVYSEPCAFALPAVVKVAGKERWNEVADAYATLLKDVKWKVRRSLAYSLHEIALILGQEITESDLVVAFELLLRDLDEVRLGVVLHADVFLGVVGQAMRERLVPLLCHAPLESENWRILNVVAQRIGDVGVLLDPVNSTALNVIINLVVRLLNDGVMEVRRSTYRSAAMLLQHLASVGKENSCGGYVQTLVQIADLHSFRERLMLPYIAEEVAKLGANSLVEQYFMDGLLKLAKDAVGNVRLAVDSVLTRTFLIDPYWSTNKKSLRSKNYFKKKFRGLKNCPSQFTSPLPTSNSWQKWTKKILSWGVSHNAARRIKMKAYSQKGDNNKKRKRMRE</sequence>
<keyword evidence="4" id="KW-1185">Reference proteome</keyword>
<dbReference type="Proteomes" id="UP000007350">
    <property type="component" value="Unassembled WGS sequence"/>
</dbReference>
<feature type="repeat" description="HEAT" evidence="2">
    <location>
        <begin position="190"/>
        <end position="227"/>
    </location>
</feature>
<accession>K2M888</accession>
<feature type="repeat" description="HEAT" evidence="2">
    <location>
        <begin position="111"/>
        <end position="149"/>
    </location>
</feature>
<dbReference type="InterPro" id="IPR016024">
    <property type="entry name" value="ARM-type_fold"/>
</dbReference>
<dbReference type="PROSITE" id="PS50077">
    <property type="entry name" value="HEAT_REPEAT"/>
    <property type="match status" value="4"/>
</dbReference>
<dbReference type="FunFam" id="1.25.10.10:FF:000514">
    <property type="entry name" value="HEAT repeats/HEAT repeat, putative"/>
    <property type="match status" value="1"/>
</dbReference>
<dbReference type="GO" id="GO:0019888">
    <property type="term" value="F:protein phosphatase regulator activity"/>
    <property type="evidence" value="ECO:0007669"/>
    <property type="project" value="TreeGrafter"/>
</dbReference>
<evidence type="ECO:0000313" key="3">
    <source>
        <dbReference type="EMBL" id="EKF31263.1"/>
    </source>
</evidence>
<gene>
    <name evidence="3" type="ORF">MOQ_004904</name>
</gene>
<dbReference type="OrthoDB" id="340346at2759"/>
<dbReference type="PANTHER" id="PTHR10648:SF1">
    <property type="entry name" value="SERINE_THREONINE-PROTEIN PHOSPHATASE 4 REGULATORY SUBUNIT 1"/>
    <property type="match status" value="1"/>
</dbReference>
<dbReference type="SUPFAM" id="SSF48371">
    <property type="entry name" value="ARM repeat"/>
    <property type="match status" value="1"/>
</dbReference>
<dbReference type="InterPro" id="IPR051023">
    <property type="entry name" value="PP2A_Regulatory_Subunit_A"/>
</dbReference>
<name>K2M888_TRYCR</name>
<protein>
    <submittedName>
        <fullName evidence="3">Uncharacterized protein</fullName>
    </submittedName>
</protein>
<dbReference type="EMBL" id="AHKC01010909">
    <property type="protein sequence ID" value="EKF31263.1"/>
    <property type="molecule type" value="Genomic_DNA"/>
</dbReference>
<comment type="caution">
    <text evidence="3">The sequence shown here is derived from an EMBL/GenBank/DDBJ whole genome shotgun (WGS) entry which is preliminary data.</text>
</comment>
<feature type="repeat" description="HEAT" evidence="2">
    <location>
        <begin position="348"/>
        <end position="386"/>
    </location>
</feature>
<feature type="repeat" description="HEAT" evidence="2">
    <location>
        <begin position="268"/>
        <end position="305"/>
    </location>
</feature>
<evidence type="ECO:0000256" key="2">
    <source>
        <dbReference type="PROSITE-ProRule" id="PRU00103"/>
    </source>
</evidence>
<dbReference type="Gene3D" id="1.25.10.10">
    <property type="entry name" value="Leucine-rich Repeat Variant"/>
    <property type="match status" value="1"/>
</dbReference>
<keyword evidence="1" id="KW-0677">Repeat</keyword>
<evidence type="ECO:0000313" key="4">
    <source>
        <dbReference type="Proteomes" id="UP000007350"/>
    </source>
</evidence>
<evidence type="ECO:0000256" key="1">
    <source>
        <dbReference type="ARBA" id="ARBA00022737"/>
    </source>
</evidence>
<dbReference type="InterPro" id="IPR021133">
    <property type="entry name" value="HEAT_type_2"/>
</dbReference>
<organism evidence="3 4">
    <name type="scientific">Trypanosoma cruzi marinkellei</name>
    <dbReference type="NCBI Taxonomy" id="85056"/>
    <lineage>
        <taxon>Eukaryota</taxon>
        <taxon>Discoba</taxon>
        <taxon>Euglenozoa</taxon>
        <taxon>Kinetoplastea</taxon>
        <taxon>Metakinetoplastina</taxon>
        <taxon>Trypanosomatida</taxon>
        <taxon>Trypanosomatidae</taxon>
        <taxon>Trypanosoma</taxon>
        <taxon>Schizotrypanum</taxon>
    </lineage>
</organism>
<proteinExistence type="predicted"/>
<dbReference type="PANTHER" id="PTHR10648">
    <property type="entry name" value="SERINE/THREONINE-PROTEIN PHOSPHATASE PP2A 65 KDA REGULATORY SUBUNIT"/>
    <property type="match status" value="1"/>
</dbReference>
<dbReference type="InterPro" id="IPR011989">
    <property type="entry name" value="ARM-like"/>
</dbReference>
<dbReference type="GO" id="GO:0005737">
    <property type="term" value="C:cytoplasm"/>
    <property type="evidence" value="ECO:0007669"/>
    <property type="project" value="TreeGrafter"/>
</dbReference>
<dbReference type="AlphaFoldDB" id="K2M888"/>
<reference evidence="3 4" key="1">
    <citation type="journal article" date="2012" name="BMC Genomics">
        <title>Comparative genomic analysis of human infective Trypanosoma cruzi lineages with the bat-restricted subspecies T. cruzi marinkellei.</title>
        <authorList>
            <person name="Franzen O."/>
            <person name="Talavera-Lopez C."/>
            <person name="Ochaya S."/>
            <person name="Butler C.E."/>
            <person name="Messenger L.A."/>
            <person name="Lewis M.D."/>
            <person name="Llewellyn M.S."/>
            <person name="Marinkelle C.J."/>
            <person name="Tyler K.M."/>
            <person name="Miles M.A."/>
            <person name="Andersson B."/>
        </authorList>
    </citation>
    <scope>NUCLEOTIDE SEQUENCE [LARGE SCALE GENOMIC DNA]</scope>
    <source>
        <strain evidence="3 4">B7</strain>
    </source>
</reference>